<dbReference type="Proteomes" id="UP001553843">
    <property type="component" value="Unassembled WGS sequence"/>
</dbReference>
<evidence type="ECO:0000256" key="1">
    <source>
        <dbReference type="SAM" id="Phobius"/>
    </source>
</evidence>
<dbReference type="EMBL" id="JBEYRS010000001">
    <property type="protein sequence ID" value="MEW2361308.1"/>
    <property type="molecule type" value="Genomic_DNA"/>
</dbReference>
<proteinExistence type="predicted"/>
<keyword evidence="2" id="KW-0732">Signal</keyword>
<evidence type="ECO:0008006" key="5">
    <source>
        <dbReference type="Google" id="ProtNLM"/>
    </source>
</evidence>
<name>A0ABV3LPC5_9ACTN</name>
<accession>A0ABV3LPC5</accession>
<gene>
    <name evidence="3" type="ORF">AB0887_04930</name>
</gene>
<feature type="transmembrane region" description="Helical" evidence="1">
    <location>
        <begin position="150"/>
        <end position="170"/>
    </location>
</feature>
<protein>
    <recommendedName>
        <fullName evidence="5">CopC domain-containing protein</fullName>
    </recommendedName>
</protein>
<organism evidence="3 4">
    <name type="scientific">Streptomyces huasconensis</name>
    <dbReference type="NCBI Taxonomy" id="1854574"/>
    <lineage>
        <taxon>Bacteria</taxon>
        <taxon>Bacillati</taxon>
        <taxon>Actinomycetota</taxon>
        <taxon>Actinomycetes</taxon>
        <taxon>Kitasatosporales</taxon>
        <taxon>Streptomycetaceae</taxon>
        <taxon>Streptomyces</taxon>
    </lineage>
</organism>
<keyword evidence="4" id="KW-1185">Reference proteome</keyword>
<evidence type="ECO:0000313" key="3">
    <source>
        <dbReference type="EMBL" id="MEW2361308.1"/>
    </source>
</evidence>
<feature type="chain" id="PRO_5046278459" description="CopC domain-containing protein" evidence="2">
    <location>
        <begin position="29"/>
        <end position="176"/>
    </location>
</feature>
<keyword evidence="1" id="KW-0812">Transmembrane</keyword>
<keyword evidence="1" id="KW-1133">Transmembrane helix</keyword>
<dbReference type="RefSeq" id="WP_359776074.1">
    <property type="nucleotide sequence ID" value="NZ_JBEYRR010000003.1"/>
</dbReference>
<reference evidence="3 4" key="1">
    <citation type="submission" date="2024-06" db="EMBL/GenBank/DDBJ databases">
        <title>The Natural Products Discovery Center: Release of the First 8490 Sequenced Strains for Exploring Actinobacteria Biosynthetic Diversity.</title>
        <authorList>
            <person name="Kalkreuter E."/>
            <person name="Kautsar S.A."/>
            <person name="Yang D."/>
            <person name="Bader C.D."/>
            <person name="Teijaro C.N."/>
            <person name="Fluegel L."/>
            <person name="Davis C.M."/>
            <person name="Simpson J.R."/>
            <person name="Lauterbach L."/>
            <person name="Steele A.D."/>
            <person name="Gui C."/>
            <person name="Meng S."/>
            <person name="Li G."/>
            <person name="Viehrig K."/>
            <person name="Ye F."/>
            <person name="Su P."/>
            <person name="Kiefer A.F."/>
            <person name="Nichols A."/>
            <person name="Cepeda A.J."/>
            <person name="Yan W."/>
            <person name="Fan B."/>
            <person name="Jiang Y."/>
            <person name="Adhikari A."/>
            <person name="Zheng C.-J."/>
            <person name="Schuster L."/>
            <person name="Cowan T.M."/>
            <person name="Smanski M.J."/>
            <person name="Chevrette M.G."/>
            <person name="De Carvalho L.P.S."/>
            <person name="Shen B."/>
        </authorList>
    </citation>
    <scope>NUCLEOTIDE SEQUENCE [LARGE SCALE GENOMIC DNA]</scope>
    <source>
        <strain evidence="3 4">NPDC047833</strain>
    </source>
</reference>
<comment type="caution">
    <text evidence="3">The sequence shown here is derived from an EMBL/GenBank/DDBJ whole genome shotgun (WGS) entry which is preliminary data.</text>
</comment>
<feature type="signal peptide" evidence="2">
    <location>
        <begin position="1"/>
        <end position="28"/>
    </location>
</feature>
<evidence type="ECO:0000256" key="2">
    <source>
        <dbReference type="SAM" id="SignalP"/>
    </source>
</evidence>
<sequence length="176" mass="17909">MPHKTAATVGAVALALSLAGMTSAAAQAGPEGGLTVAPGSVRPGERVTLSVLNPELMDQMDDAHRVTVRSDAFAGPVKLAPSGKVSWKGRAVIRCDAKPGDHALRFAEPVPPDEARTNGTVRVEAGGAAPGADCAAQAGPESRPDGWTPVTLTIAGGSLAVLAALVFFAVRRHRHP</sequence>
<keyword evidence="1" id="KW-0472">Membrane</keyword>
<evidence type="ECO:0000313" key="4">
    <source>
        <dbReference type="Proteomes" id="UP001553843"/>
    </source>
</evidence>